<reference evidence="2 3" key="1">
    <citation type="journal article" date="2019" name="Sci. Rep.">
        <title>Orb-weaving spider Araneus ventricosus genome elucidates the spidroin gene catalogue.</title>
        <authorList>
            <person name="Kono N."/>
            <person name="Nakamura H."/>
            <person name="Ohtoshi R."/>
            <person name="Moran D.A.P."/>
            <person name="Shinohara A."/>
            <person name="Yoshida Y."/>
            <person name="Fujiwara M."/>
            <person name="Mori M."/>
            <person name="Tomita M."/>
            <person name="Arakawa K."/>
        </authorList>
    </citation>
    <scope>NUCLEOTIDE SEQUENCE [LARGE SCALE GENOMIC DNA]</scope>
</reference>
<sequence>MGTKNAHGDPQNQSNGRCLKISFPVPHGWGGLFEQNSDWRRNLGSACQCGDKITVYGMGSYRFSDPAEESPSNFVSEEADGYRLLGCSRNLAYRIHDTWNNNQFRSLLSHVEETEKSHPEQTSRPTEFWGCASAR</sequence>
<protein>
    <submittedName>
        <fullName evidence="2">Uncharacterized protein</fullName>
    </submittedName>
</protein>
<dbReference type="EMBL" id="BGPR01001079">
    <property type="protein sequence ID" value="GBM44846.1"/>
    <property type="molecule type" value="Genomic_DNA"/>
</dbReference>
<organism evidence="2 3">
    <name type="scientific">Araneus ventricosus</name>
    <name type="common">Orbweaver spider</name>
    <name type="synonym">Epeira ventricosa</name>
    <dbReference type="NCBI Taxonomy" id="182803"/>
    <lineage>
        <taxon>Eukaryota</taxon>
        <taxon>Metazoa</taxon>
        <taxon>Ecdysozoa</taxon>
        <taxon>Arthropoda</taxon>
        <taxon>Chelicerata</taxon>
        <taxon>Arachnida</taxon>
        <taxon>Araneae</taxon>
        <taxon>Araneomorphae</taxon>
        <taxon>Entelegynae</taxon>
        <taxon>Araneoidea</taxon>
        <taxon>Araneidae</taxon>
        <taxon>Araneus</taxon>
    </lineage>
</organism>
<evidence type="ECO:0000256" key="1">
    <source>
        <dbReference type="SAM" id="MobiDB-lite"/>
    </source>
</evidence>
<name>A0A4Y2FWF2_ARAVE</name>
<dbReference type="Proteomes" id="UP000499080">
    <property type="component" value="Unassembled WGS sequence"/>
</dbReference>
<keyword evidence="3" id="KW-1185">Reference proteome</keyword>
<comment type="caution">
    <text evidence="2">The sequence shown here is derived from an EMBL/GenBank/DDBJ whole genome shotgun (WGS) entry which is preliminary data.</text>
</comment>
<evidence type="ECO:0000313" key="2">
    <source>
        <dbReference type="EMBL" id="GBM44846.1"/>
    </source>
</evidence>
<gene>
    <name evidence="2" type="ORF">AVEN_201092_1</name>
</gene>
<dbReference type="AlphaFoldDB" id="A0A4Y2FWF2"/>
<accession>A0A4Y2FWF2</accession>
<proteinExistence type="predicted"/>
<evidence type="ECO:0000313" key="3">
    <source>
        <dbReference type="Proteomes" id="UP000499080"/>
    </source>
</evidence>
<feature type="region of interest" description="Disordered" evidence="1">
    <location>
        <begin position="113"/>
        <end position="135"/>
    </location>
</feature>